<keyword evidence="4 6" id="KW-0472">Membrane</keyword>
<dbReference type="GeneTree" id="ENSGT00940000165977"/>
<feature type="domain" description="Peptidase S54 rhomboid" evidence="7">
    <location>
        <begin position="94"/>
        <end position="234"/>
    </location>
</feature>
<feature type="compositionally biased region" description="Low complexity" evidence="5">
    <location>
        <begin position="318"/>
        <end position="334"/>
    </location>
</feature>
<evidence type="ECO:0000313" key="9">
    <source>
        <dbReference type="Proteomes" id="UP000007754"/>
    </source>
</evidence>
<dbReference type="Pfam" id="PF01694">
    <property type="entry name" value="Rhomboid"/>
    <property type="match status" value="1"/>
</dbReference>
<dbReference type="InterPro" id="IPR022764">
    <property type="entry name" value="Peptidase_S54_rhomboid_dom"/>
</dbReference>
<dbReference type="Proteomes" id="UP000007754">
    <property type="component" value="Chromosome 19"/>
</dbReference>
<evidence type="ECO:0000256" key="4">
    <source>
        <dbReference type="ARBA" id="ARBA00023136"/>
    </source>
</evidence>
<gene>
    <name evidence="8" type="primary">RHBDD2</name>
</gene>
<dbReference type="GO" id="GO:0016020">
    <property type="term" value="C:membrane"/>
    <property type="evidence" value="ECO:0007669"/>
    <property type="project" value="UniProtKB-SubCell"/>
</dbReference>
<evidence type="ECO:0000256" key="1">
    <source>
        <dbReference type="ARBA" id="ARBA00004141"/>
    </source>
</evidence>
<keyword evidence="2 6" id="KW-0812">Transmembrane</keyword>
<dbReference type="STRING" id="59729.ENSTGUP00000004829"/>
<evidence type="ECO:0000256" key="6">
    <source>
        <dbReference type="SAM" id="Phobius"/>
    </source>
</evidence>
<dbReference type="InterPro" id="IPR035952">
    <property type="entry name" value="Rhomboid-like_sf"/>
</dbReference>
<dbReference type="PANTHER" id="PTHR43066">
    <property type="entry name" value="RHOMBOID-RELATED PROTEIN"/>
    <property type="match status" value="1"/>
</dbReference>
<reference evidence="8 9" key="1">
    <citation type="journal article" date="2010" name="Nature">
        <title>The genome of a songbird.</title>
        <authorList>
            <person name="Warren W.C."/>
            <person name="Clayton D.F."/>
            <person name="Ellegren H."/>
            <person name="Arnold A.P."/>
            <person name="Hillier L.W."/>
            <person name="Kunstner A."/>
            <person name="Searle S."/>
            <person name="White S."/>
            <person name="Vilella A.J."/>
            <person name="Fairley S."/>
            <person name="Heger A."/>
            <person name="Kong L."/>
            <person name="Ponting C.P."/>
            <person name="Jarvis E.D."/>
            <person name="Mello C.V."/>
            <person name="Minx P."/>
            <person name="Lovell P."/>
            <person name="Velho T.A."/>
            <person name="Ferris M."/>
            <person name="Balakrishnan C.N."/>
            <person name="Sinha S."/>
            <person name="Blatti C."/>
            <person name="London S.E."/>
            <person name="Li Y."/>
            <person name="Lin Y.C."/>
            <person name="George J."/>
            <person name="Sweedler J."/>
            <person name="Southey B."/>
            <person name="Gunaratne P."/>
            <person name="Watson M."/>
            <person name="Nam K."/>
            <person name="Backstrom N."/>
            <person name="Smeds L."/>
            <person name="Nabholz B."/>
            <person name="Itoh Y."/>
            <person name="Whitney O."/>
            <person name="Pfenning A.R."/>
            <person name="Howard J."/>
            <person name="Volker M."/>
            <person name="Skinner B.M."/>
            <person name="Griffin D.K."/>
            <person name="Ye L."/>
            <person name="McLaren W.M."/>
            <person name="Flicek P."/>
            <person name="Quesada V."/>
            <person name="Velasco G."/>
            <person name="Lopez-Otin C."/>
            <person name="Puente X.S."/>
            <person name="Olender T."/>
            <person name="Lancet D."/>
            <person name="Smit A.F."/>
            <person name="Hubley R."/>
            <person name="Konkel M.K."/>
            <person name="Walker J.A."/>
            <person name="Batzer M.A."/>
            <person name="Gu W."/>
            <person name="Pollock D.D."/>
            <person name="Chen L."/>
            <person name="Cheng Z."/>
            <person name="Eichler E.E."/>
            <person name="Stapley J."/>
            <person name="Slate J."/>
            <person name="Ekblom R."/>
            <person name="Birkhead T."/>
            <person name="Burke T."/>
            <person name="Burt D."/>
            <person name="Scharff C."/>
            <person name="Adam I."/>
            <person name="Richard H."/>
            <person name="Sultan M."/>
            <person name="Soldatov A."/>
            <person name="Lehrach H."/>
            <person name="Edwards S.V."/>
            <person name="Yang S.P."/>
            <person name="Li X."/>
            <person name="Graves T."/>
            <person name="Fulton L."/>
            <person name="Nelson J."/>
            <person name="Chinwalla A."/>
            <person name="Hou S."/>
            <person name="Mardis E.R."/>
            <person name="Wilson R.K."/>
        </authorList>
    </citation>
    <scope>NUCLEOTIDE SEQUENCE [LARGE SCALE GENOMIC DNA]</scope>
</reference>
<dbReference type="HOGENOM" id="CLU_064872_0_0_1"/>
<sequence>MGGGKRERARGKKKNRLHGNDPTAPPVAMVTARPSGGARKWRARGAAMAAPSAPPAAAALTVLLSLGASARGLLRAVPAARSAAALRPAALHDGEVHRLITYIFIYEDLISLACGTVIIWYFAGSFERNVGTVKHCILTATFSVLSALLYLSLQPLVSRLLEVGDAKGFMPVAFAMLGVSTTRSRMKRTLLFGCRVPVVLVPWLGLCPAWFVPHSSLLGNLCGLLVGEAYGLGYCFCLDFPESVGSKLDRVFPFTLLKRIPGLKYIPGSSAERRASENSTIDAVPGTYPTQSYQCTSPLALPAQRSAQSQGFHHSHAPGHQGHQQGHAAGHSLSSSHCQARGAFGECPGQAQAGASAGQCCQLGEFSVPQRVCPAQPQPPTATGLLAGAQQAPGDPAAPVAPVSAGFTRVQVY</sequence>
<evidence type="ECO:0000256" key="3">
    <source>
        <dbReference type="ARBA" id="ARBA00022989"/>
    </source>
</evidence>
<comment type="subcellular location">
    <subcellularLocation>
        <location evidence="1">Membrane</location>
        <topology evidence="1">Multi-pass membrane protein</topology>
    </subcellularLocation>
</comment>
<feature type="region of interest" description="Disordered" evidence="5">
    <location>
        <begin position="306"/>
        <end position="334"/>
    </location>
</feature>
<evidence type="ECO:0000313" key="8">
    <source>
        <dbReference type="Ensembl" id="ENSTGUP00000004829.2"/>
    </source>
</evidence>
<keyword evidence="3 6" id="KW-1133">Transmembrane helix</keyword>
<evidence type="ECO:0000259" key="7">
    <source>
        <dbReference type="Pfam" id="PF01694"/>
    </source>
</evidence>
<feature type="transmembrane region" description="Helical" evidence="6">
    <location>
        <begin position="100"/>
        <end position="123"/>
    </location>
</feature>
<feature type="region of interest" description="Disordered" evidence="5">
    <location>
        <begin position="1"/>
        <end position="31"/>
    </location>
</feature>
<protein>
    <submittedName>
        <fullName evidence="8">Rhomboid domain containing 2</fullName>
    </submittedName>
</protein>
<dbReference type="Gene3D" id="1.20.1540.10">
    <property type="entry name" value="Rhomboid-like"/>
    <property type="match status" value="1"/>
</dbReference>
<reference evidence="8" key="3">
    <citation type="submission" date="2025-09" db="UniProtKB">
        <authorList>
            <consortium name="Ensembl"/>
        </authorList>
    </citation>
    <scope>IDENTIFICATION</scope>
</reference>
<feature type="compositionally biased region" description="Basic residues" evidence="5">
    <location>
        <begin position="7"/>
        <end position="17"/>
    </location>
</feature>
<dbReference type="OMA" id="GAVIIWR"/>
<feature type="transmembrane region" description="Helical" evidence="6">
    <location>
        <begin position="190"/>
        <end position="211"/>
    </location>
</feature>
<evidence type="ECO:0000256" key="2">
    <source>
        <dbReference type="ARBA" id="ARBA00022692"/>
    </source>
</evidence>
<reference evidence="8" key="2">
    <citation type="submission" date="2025-08" db="UniProtKB">
        <authorList>
            <consortium name="Ensembl"/>
        </authorList>
    </citation>
    <scope>IDENTIFICATION</scope>
</reference>
<dbReference type="AlphaFoldDB" id="H0Z2N7"/>
<organism evidence="8 9">
    <name type="scientific">Taeniopygia guttata</name>
    <name type="common">Zebra finch</name>
    <name type="synonym">Poephila guttata</name>
    <dbReference type="NCBI Taxonomy" id="59729"/>
    <lineage>
        <taxon>Eukaryota</taxon>
        <taxon>Metazoa</taxon>
        <taxon>Chordata</taxon>
        <taxon>Craniata</taxon>
        <taxon>Vertebrata</taxon>
        <taxon>Euteleostomi</taxon>
        <taxon>Archelosauria</taxon>
        <taxon>Archosauria</taxon>
        <taxon>Dinosauria</taxon>
        <taxon>Saurischia</taxon>
        <taxon>Theropoda</taxon>
        <taxon>Coelurosauria</taxon>
        <taxon>Aves</taxon>
        <taxon>Neognathae</taxon>
        <taxon>Neoaves</taxon>
        <taxon>Telluraves</taxon>
        <taxon>Australaves</taxon>
        <taxon>Passeriformes</taxon>
        <taxon>Passeroidea</taxon>
        <taxon>Estrildidae</taxon>
        <taxon>Estrildinae</taxon>
        <taxon>Taeniopygia</taxon>
    </lineage>
</organism>
<dbReference type="PANTHER" id="PTHR43066:SF13">
    <property type="entry name" value="RHOMBOID DOMAIN-CONTAINING PROTEIN 2"/>
    <property type="match status" value="1"/>
</dbReference>
<proteinExistence type="predicted"/>
<accession>H0Z2N7</accession>
<name>H0Z2N7_TAEGU</name>
<keyword evidence="9" id="KW-1185">Reference proteome</keyword>
<dbReference type="SUPFAM" id="SSF144091">
    <property type="entry name" value="Rhomboid-like"/>
    <property type="match status" value="1"/>
</dbReference>
<dbReference type="GO" id="GO:0004252">
    <property type="term" value="F:serine-type endopeptidase activity"/>
    <property type="evidence" value="ECO:0007669"/>
    <property type="project" value="InterPro"/>
</dbReference>
<dbReference type="InParanoid" id="H0Z2N7"/>
<dbReference type="Ensembl" id="ENSTGUT00000004878.2">
    <property type="protein sequence ID" value="ENSTGUP00000004829.2"/>
    <property type="gene ID" value="ENSTGUG00000004693.2"/>
</dbReference>
<evidence type="ECO:0000256" key="5">
    <source>
        <dbReference type="SAM" id="MobiDB-lite"/>
    </source>
</evidence>
<feature type="transmembrane region" description="Helical" evidence="6">
    <location>
        <begin position="135"/>
        <end position="153"/>
    </location>
</feature>